<feature type="domain" description="Bacterial PH" evidence="2">
    <location>
        <begin position="15"/>
        <end position="148"/>
    </location>
</feature>
<gene>
    <name evidence="3" type="ORF">A4V09_23460</name>
</gene>
<sequence length="160" mass="18634">MSVEHLPWDSLEGPIYYARDLKPRKPWVTYGCWILSAALIIGGIITPYRVAAVFGVLYILTLLMKKDTVITERGLEIFYQMRITTHYDFWSWKEIVSVIREDRKHPELIALHFGRGNRSKRLFFTKADAKQIMVLARKKNSRAVVADADTRQMAGYKKKK</sequence>
<keyword evidence="1" id="KW-0472">Membrane</keyword>
<reference evidence="3" key="1">
    <citation type="submission" date="2017-04" db="EMBL/GenBank/DDBJ databases">
        <title>Complete Genome Sequences of Twelve Strains of a Stable Defined Moderately Diverse Mouse Microbiota 2 (sDMDMm2).</title>
        <authorList>
            <person name="Uchimura Y."/>
            <person name="Wyss M."/>
            <person name="Brugiroux S."/>
            <person name="Limenitakis J.P."/>
            <person name="Stecher B."/>
            <person name="McCoy K.D."/>
            <person name="Macpherson A.J."/>
        </authorList>
    </citation>
    <scope>NUCLEOTIDE SEQUENCE</scope>
    <source>
        <strain evidence="3">YL58</strain>
    </source>
</reference>
<dbReference type="AlphaFoldDB" id="A0A1C7IFL5"/>
<evidence type="ECO:0000259" key="2">
    <source>
        <dbReference type="Pfam" id="PF20794"/>
    </source>
</evidence>
<proteinExistence type="predicted"/>
<name>A0A1C7IFL5_9FIRM</name>
<keyword evidence="4" id="KW-1185">Reference proteome</keyword>
<feature type="transmembrane region" description="Helical" evidence="1">
    <location>
        <begin position="27"/>
        <end position="60"/>
    </location>
</feature>
<dbReference type="RefSeq" id="WP_065544523.1">
    <property type="nucleotide sequence ID" value="NZ_CP015405.2"/>
</dbReference>
<evidence type="ECO:0000313" key="3">
    <source>
        <dbReference type="EMBL" id="ANU78441.1"/>
    </source>
</evidence>
<organism evidence="3 4">
    <name type="scientific">Blautia pseudococcoides</name>
    <dbReference type="NCBI Taxonomy" id="1796616"/>
    <lineage>
        <taxon>Bacteria</taxon>
        <taxon>Bacillati</taxon>
        <taxon>Bacillota</taxon>
        <taxon>Clostridia</taxon>
        <taxon>Lachnospirales</taxon>
        <taxon>Lachnospiraceae</taxon>
        <taxon>Blautia</taxon>
    </lineage>
</organism>
<evidence type="ECO:0000256" key="1">
    <source>
        <dbReference type="SAM" id="Phobius"/>
    </source>
</evidence>
<evidence type="ECO:0000313" key="4">
    <source>
        <dbReference type="Proteomes" id="UP000092574"/>
    </source>
</evidence>
<dbReference type="EMBL" id="CP015405">
    <property type="protein sequence ID" value="ANU78441.1"/>
    <property type="molecule type" value="Genomic_DNA"/>
</dbReference>
<dbReference type="InterPro" id="IPR048871">
    <property type="entry name" value="PH_7_bact"/>
</dbReference>
<protein>
    <recommendedName>
        <fullName evidence="2">Bacterial PH domain-containing protein</fullName>
    </recommendedName>
</protein>
<keyword evidence="1" id="KW-1133">Transmembrane helix</keyword>
<dbReference type="Proteomes" id="UP000092574">
    <property type="component" value="Chromosome"/>
</dbReference>
<dbReference type="Pfam" id="PF20794">
    <property type="entry name" value="bPH_7"/>
    <property type="match status" value="1"/>
</dbReference>
<dbReference type="STRING" id="1796616.A4V09_23460"/>
<accession>A0A1C7IFL5</accession>
<keyword evidence="1" id="KW-0812">Transmembrane</keyword>
<dbReference type="OrthoDB" id="1698702at2"/>
<dbReference type="KEGG" id="byl:A4V09_23460"/>